<dbReference type="PANTHER" id="PTHR33112">
    <property type="entry name" value="DOMAIN PROTEIN, PUTATIVE-RELATED"/>
    <property type="match status" value="1"/>
</dbReference>
<proteinExistence type="predicted"/>
<feature type="region of interest" description="Disordered" evidence="1">
    <location>
        <begin position="836"/>
        <end position="877"/>
    </location>
</feature>
<organism evidence="3 4">
    <name type="scientific">Fusarium sarcochroum</name>
    <dbReference type="NCBI Taxonomy" id="1208366"/>
    <lineage>
        <taxon>Eukaryota</taxon>
        <taxon>Fungi</taxon>
        <taxon>Dikarya</taxon>
        <taxon>Ascomycota</taxon>
        <taxon>Pezizomycotina</taxon>
        <taxon>Sordariomycetes</taxon>
        <taxon>Hypocreomycetidae</taxon>
        <taxon>Hypocreales</taxon>
        <taxon>Nectriaceae</taxon>
        <taxon>Fusarium</taxon>
        <taxon>Fusarium lateritium species complex</taxon>
    </lineage>
</organism>
<dbReference type="PANTHER" id="PTHR33112:SF14">
    <property type="entry name" value="HETEROKARYON INCOMPATIBILITY DOMAIN-CONTAINING PROTEIN"/>
    <property type="match status" value="1"/>
</dbReference>
<dbReference type="OrthoDB" id="270167at2759"/>
<accession>A0A8H4T5D1</accession>
<feature type="domain" description="Heterokaryon incompatibility" evidence="2">
    <location>
        <begin position="149"/>
        <end position="310"/>
    </location>
</feature>
<feature type="region of interest" description="Disordered" evidence="1">
    <location>
        <begin position="81"/>
        <end position="107"/>
    </location>
</feature>
<feature type="compositionally biased region" description="Basic and acidic residues" evidence="1">
    <location>
        <begin position="865"/>
        <end position="875"/>
    </location>
</feature>
<evidence type="ECO:0000313" key="3">
    <source>
        <dbReference type="EMBL" id="KAF4951697.1"/>
    </source>
</evidence>
<dbReference type="Pfam" id="PF06985">
    <property type="entry name" value="HET"/>
    <property type="match status" value="1"/>
</dbReference>
<reference evidence="3" key="2">
    <citation type="submission" date="2020-05" db="EMBL/GenBank/DDBJ databases">
        <authorList>
            <person name="Kim H.-S."/>
            <person name="Proctor R.H."/>
            <person name="Brown D.W."/>
        </authorList>
    </citation>
    <scope>NUCLEOTIDE SEQUENCE</scope>
    <source>
        <strain evidence="3">NRRL 20472</strain>
    </source>
</reference>
<gene>
    <name evidence="3" type="ORF">FSARC_12848</name>
</gene>
<dbReference type="Proteomes" id="UP000622797">
    <property type="component" value="Unassembled WGS sequence"/>
</dbReference>
<reference evidence="3" key="1">
    <citation type="journal article" date="2020" name="BMC Genomics">
        <title>Correction to: Identification and distribution of gene clusters required for synthesis of sphingolipid metabolism inhibitors in diverse species of the filamentous fungus Fusarium.</title>
        <authorList>
            <person name="Kim H.S."/>
            <person name="Lohmar J.M."/>
            <person name="Busman M."/>
            <person name="Brown D.W."/>
            <person name="Naumann T.A."/>
            <person name="Divon H.H."/>
            <person name="Lysoe E."/>
            <person name="Uhlig S."/>
            <person name="Proctor R.H."/>
        </authorList>
    </citation>
    <scope>NUCLEOTIDE SEQUENCE</scope>
    <source>
        <strain evidence="3">NRRL 20472</strain>
    </source>
</reference>
<dbReference type="InterPro" id="IPR010730">
    <property type="entry name" value="HET"/>
</dbReference>
<dbReference type="EMBL" id="JABEXW010000907">
    <property type="protein sequence ID" value="KAF4951697.1"/>
    <property type="molecule type" value="Genomic_DNA"/>
</dbReference>
<comment type="caution">
    <text evidence="3">The sequence shown here is derived from an EMBL/GenBank/DDBJ whole genome shotgun (WGS) entry which is preliminary data.</text>
</comment>
<evidence type="ECO:0000259" key="2">
    <source>
        <dbReference type="Pfam" id="PF06985"/>
    </source>
</evidence>
<dbReference type="AlphaFoldDB" id="A0A8H4T5D1"/>
<feature type="compositionally biased region" description="Basic and acidic residues" evidence="1">
    <location>
        <begin position="85"/>
        <end position="99"/>
    </location>
</feature>
<name>A0A8H4T5D1_9HYPO</name>
<protein>
    <recommendedName>
        <fullName evidence="2">Heterokaryon incompatibility domain-containing protein</fullName>
    </recommendedName>
</protein>
<evidence type="ECO:0000256" key="1">
    <source>
        <dbReference type="SAM" id="MobiDB-lite"/>
    </source>
</evidence>
<evidence type="ECO:0000313" key="4">
    <source>
        <dbReference type="Proteomes" id="UP000622797"/>
    </source>
</evidence>
<sequence length="1052" mass="119135">MDYDLNEGSRPLDADTTYQQIKELYDMNMYRGRSEEWAFKDIQFLIFDDTDEVKVSSPPSFSGYDSNDEESMLQYAMKMSQKTGDMTHEQPDTEGRKNLPSDNKPGGCEVCSRLPEFPHDRKPRKLRLFRVRDALSREEMSNLKACIHYVPMSYCWPSRPKDESGNPLPVQGTYEIRELDGTTRMNRASDEIIDRAIDFAQTCGLRMVWVDQECLPQQDSEDREIGLQAMDIVYHRAIVTAGLHSTIMASLYHIGAIQQLVYAFKSVRKGALTWGAFEVLPLPTLIPIALDFIDKVRQEKWYQRAWIAQESISSSGKLFLVFPLAPGLRLGIMEQRHRFKETLGSPAHSLDKVRRVLPATQWSIKEDHFRLLVEGITRFYRSRDQAGGSSSLLALKLHAVPILRGASALWPVTQQNSPTSAYLIGGASYGFRRRLNAAGALTLFRTRHCTRPHDRLAIMANMCGYDMRLDTRAVKTHGGSLRVALLALAMLNSDLSLLVPELYRPIQDHGVADEASDLLNPRSNTRLIQPFDTSAHLIDFSVAEQGHRIRPRSTAHLMQHDVRRSGLSFPAYIWTVEDRIDLMILKDQWEDTWKRLKASQVDHVSIDTREDTPLLPAFVQRSQDAQRQLVEIIFSILKYLHGLSASDSRAEGVADSIWHSIRAGDVVDTRFPGKLPPLPDNVGPALFNHLAVQVCSWATLQLDHSLDGKSYNQLWFIERIMTDGALWVGRYTRIAPSMHSEELYKIVELEEVREALRSEEVCKALLSDDFREALQSEDIHKLLGSEQARGALKSEEARELLRSEEVRKAFQSEEVCKLLQWEEVRNDLKMKMAFKARPSDMNSLPQDEPCPGNSEDEGPGSSKDAVPRDSPREGTGELFSTIMGRQLIVELISTMGNAMSQSLGDVEGDETDRSFWDPAMSRNQMGWLVRTLKGSPYSVEAEVSRTRKLVSVFDVDEPCVVAIPFESDMEVLPRSELRSLSVCWVVEHVADEKIPEGENIAHGKKKATALCDAKIGAQVVEGNKGTRLYRVVAKVRGLWEIMELPRKAHYFT</sequence>
<keyword evidence="4" id="KW-1185">Reference proteome</keyword>